<gene>
    <name evidence="4" type="ORF">GGR38_002669</name>
</gene>
<dbReference type="InterPro" id="IPR026956">
    <property type="entry name" value="D-ser_dehydrat-like_dom"/>
</dbReference>
<dbReference type="Pfam" id="PF01168">
    <property type="entry name" value="Ala_racemase_N"/>
    <property type="match status" value="1"/>
</dbReference>
<feature type="domain" description="D-serine dehydratase-like" evidence="3">
    <location>
        <begin position="270"/>
        <end position="377"/>
    </location>
</feature>
<dbReference type="InterPro" id="IPR042208">
    <property type="entry name" value="D-ser_dehydrat-like_sf"/>
</dbReference>
<dbReference type="InterPro" id="IPR029066">
    <property type="entry name" value="PLP-binding_barrel"/>
</dbReference>
<dbReference type="AlphaFoldDB" id="A0A7W6CFQ6"/>
<dbReference type="InterPro" id="IPR001608">
    <property type="entry name" value="Ala_racemase_N"/>
</dbReference>
<evidence type="ECO:0000259" key="3">
    <source>
        <dbReference type="SMART" id="SM01119"/>
    </source>
</evidence>
<keyword evidence="2" id="KW-0456">Lyase</keyword>
<evidence type="ECO:0000256" key="2">
    <source>
        <dbReference type="ARBA" id="ARBA00023239"/>
    </source>
</evidence>
<protein>
    <submittedName>
        <fullName evidence="4">D-serine deaminase-like pyridoxal phosphate-dependent protein</fullName>
    </submittedName>
</protein>
<dbReference type="InterPro" id="IPR051466">
    <property type="entry name" value="D-amino_acid_metab_enzyme"/>
</dbReference>
<sequence length="393" mass="41515">MSHANTLGQAAQTSAPLRLDALETPCLILDADRMERNIARLRDRLAPLGVALRPHLKTAKSVEVARHVMSSPQGPATVSTLKEAEFFAAAGVRDIIYAVGITPWKLAKVIELRRQGVDLAVVLDTVEQAEAVAAASREAGIAIPVLIEIDCDGHRSGVVPDDAARLVAIGRALIDGGELRGVLTHAGGSYGARGVQALQQAAEQERKSVVDAAAILRGAGLPCPVVSLGSTPTAHHALDLTGVTEVRAGVFVFFDLVMAGIGICQVEDIAISVLATVIGHQREKGWILVDAGWMAMSQDRGTAKQAVNQGYGVVCDIAGHAYPDLIMADANQEHGIITLRPGSQGTLPDLAIGDRLRILPNHACATGAQHRQYNVVHGESDVVTGQWQRFGGW</sequence>
<dbReference type="GO" id="GO:0036088">
    <property type="term" value="P:D-serine catabolic process"/>
    <property type="evidence" value="ECO:0007669"/>
    <property type="project" value="TreeGrafter"/>
</dbReference>
<comment type="similarity">
    <text evidence="1">Belongs to the DSD1 family.</text>
</comment>
<dbReference type="Gene3D" id="3.20.20.10">
    <property type="entry name" value="Alanine racemase"/>
    <property type="match status" value="1"/>
</dbReference>
<dbReference type="SMART" id="SM01119">
    <property type="entry name" value="D-ser_dehydrat"/>
    <property type="match status" value="1"/>
</dbReference>
<dbReference type="CDD" id="cd06812">
    <property type="entry name" value="PLPDE_III_DSD_D-TA_like_1"/>
    <property type="match status" value="1"/>
</dbReference>
<dbReference type="GO" id="GO:0008721">
    <property type="term" value="F:D-serine ammonia-lyase activity"/>
    <property type="evidence" value="ECO:0007669"/>
    <property type="project" value="TreeGrafter"/>
</dbReference>
<evidence type="ECO:0000313" key="5">
    <source>
        <dbReference type="Proteomes" id="UP000548867"/>
    </source>
</evidence>
<evidence type="ECO:0000256" key="1">
    <source>
        <dbReference type="ARBA" id="ARBA00005323"/>
    </source>
</evidence>
<dbReference type="Gene3D" id="2.40.37.20">
    <property type="entry name" value="D-serine dehydratase-like domain"/>
    <property type="match status" value="1"/>
</dbReference>
<evidence type="ECO:0000313" key="4">
    <source>
        <dbReference type="EMBL" id="MBB3955713.1"/>
    </source>
</evidence>
<proteinExistence type="inferred from homology"/>
<name>A0A7W6CFQ6_9SPHN</name>
<dbReference type="Pfam" id="PF14031">
    <property type="entry name" value="D-ser_dehydrat"/>
    <property type="match status" value="1"/>
</dbReference>
<dbReference type="PANTHER" id="PTHR28004:SF2">
    <property type="entry name" value="D-SERINE DEHYDRATASE"/>
    <property type="match status" value="1"/>
</dbReference>
<keyword evidence="5" id="KW-1185">Reference proteome</keyword>
<dbReference type="Proteomes" id="UP000548867">
    <property type="component" value="Unassembled WGS sequence"/>
</dbReference>
<reference evidence="4 5" key="1">
    <citation type="submission" date="2020-08" db="EMBL/GenBank/DDBJ databases">
        <title>Genomic Encyclopedia of Type Strains, Phase IV (KMG-IV): sequencing the most valuable type-strain genomes for metagenomic binning, comparative biology and taxonomic classification.</title>
        <authorList>
            <person name="Goeker M."/>
        </authorList>
    </citation>
    <scope>NUCLEOTIDE SEQUENCE [LARGE SCALE GENOMIC DNA]</scope>
    <source>
        <strain evidence="4 5">DSM 27057</strain>
    </source>
</reference>
<organism evidence="4 5">
    <name type="scientific">Novosphingobium sediminicola</name>
    <dbReference type="NCBI Taxonomy" id="563162"/>
    <lineage>
        <taxon>Bacteria</taxon>
        <taxon>Pseudomonadati</taxon>
        <taxon>Pseudomonadota</taxon>
        <taxon>Alphaproteobacteria</taxon>
        <taxon>Sphingomonadales</taxon>
        <taxon>Sphingomonadaceae</taxon>
        <taxon>Novosphingobium</taxon>
    </lineage>
</organism>
<dbReference type="PANTHER" id="PTHR28004">
    <property type="entry name" value="ZGC:162816-RELATED"/>
    <property type="match status" value="1"/>
</dbReference>
<dbReference type="EMBL" id="JACIDX010000009">
    <property type="protein sequence ID" value="MBB3955713.1"/>
    <property type="molecule type" value="Genomic_DNA"/>
</dbReference>
<accession>A0A7W6CFQ6</accession>
<comment type="caution">
    <text evidence="4">The sequence shown here is derived from an EMBL/GenBank/DDBJ whole genome shotgun (WGS) entry which is preliminary data.</text>
</comment>
<dbReference type="SUPFAM" id="SSF51419">
    <property type="entry name" value="PLP-binding barrel"/>
    <property type="match status" value="1"/>
</dbReference>